<keyword evidence="4" id="KW-0812">Transmembrane</keyword>
<dbReference type="PANTHER" id="PTHR24282">
    <property type="entry name" value="CYTOCHROME P450 FAMILY MEMBER"/>
    <property type="match status" value="1"/>
</dbReference>
<evidence type="ECO:0000313" key="13">
    <source>
        <dbReference type="EMBL" id="RDX80996.1"/>
    </source>
</evidence>
<dbReference type="EMBL" id="QJKJ01008041">
    <property type="protein sequence ID" value="RDX80996.1"/>
    <property type="molecule type" value="Genomic_DNA"/>
</dbReference>
<keyword evidence="14" id="KW-1185">Reference proteome</keyword>
<dbReference type="PRINTS" id="PR00465">
    <property type="entry name" value="EP450IV"/>
</dbReference>
<dbReference type="GO" id="GO:0020037">
    <property type="term" value="F:heme binding"/>
    <property type="evidence" value="ECO:0007669"/>
    <property type="project" value="InterPro"/>
</dbReference>
<dbReference type="InterPro" id="IPR036396">
    <property type="entry name" value="Cyt_P450_sf"/>
</dbReference>
<dbReference type="PRINTS" id="PR00385">
    <property type="entry name" value="P450"/>
</dbReference>
<evidence type="ECO:0000256" key="6">
    <source>
        <dbReference type="ARBA" id="ARBA00022989"/>
    </source>
</evidence>
<evidence type="ECO:0000256" key="2">
    <source>
        <dbReference type="ARBA" id="ARBA00010617"/>
    </source>
</evidence>
<comment type="cofactor">
    <cofactor evidence="11">
        <name>heme</name>
        <dbReference type="ChEBI" id="CHEBI:30413"/>
    </cofactor>
</comment>
<comment type="caution">
    <text evidence="13">The sequence shown here is derived from an EMBL/GenBank/DDBJ whole genome shotgun (WGS) entry which is preliminary data.</text>
</comment>
<dbReference type="InterPro" id="IPR050665">
    <property type="entry name" value="Cytochrome_P450_Monooxygen"/>
</dbReference>
<reference evidence="13" key="1">
    <citation type="submission" date="2018-05" db="EMBL/GenBank/DDBJ databases">
        <title>Draft genome of Mucuna pruriens seed.</title>
        <authorList>
            <person name="Nnadi N.E."/>
            <person name="Vos R."/>
            <person name="Hasami M.H."/>
            <person name="Devisetty U.K."/>
            <person name="Aguiy J.C."/>
        </authorList>
    </citation>
    <scope>NUCLEOTIDE SEQUENCE [LARGE SCALE GENOMIC DNA]</scope>
    <source>
        <strain evidence="13">JCA_2017</strain>
    </source>
</reference>
<name>A0A371FRR3_MUCPR</name>
<protein>
    <submittedName>
        <fullName evidence="13">11-oxo-beta-amyrin 30-oxidase</fullName>
    </submittedName>
</protein>
<keyword evidence="6" id="KW-1133">Transmembrane helix</keyword>
<dbReference type="STRING" id="157652.A0A371FRR3"/>
<keyword evidence="3 11" id="KW-0349">Heme</keyword>
<evidence type="ECO:0000256" key="4">
    <source>
        <dbReference type="ARBA" id="ARBA00022692"/>
    </source>
</evidence>
<evidence type="ECO:0000256" key="9">
    <source>
        <dbReference type="ARBA" id="ARBA00023033"/>
    </source>
</evidence>
<sequence>MFFPRVTMILYEVLRLYPPTVFFGRTLQKDVKLGNLSLPAGINVTMPILFIHQDGDIWGDDAKCSNLKGIAKATKGQVSFFPFGWGPRMCIGQNFALLESKIVLSLLLQHFSFELSPAYSHAPTVILNLQPKHGAHLVLHNL</sequence>
<keyword evidence="5 11" id="KW-0479">Metal-binding</keyword>
<evidence type="ECO:0000313" key="14">
    <source>
        <dbReference type="Proteomes" id="UP000257109"/>
    </source>
</evidence>
<dbReference type="Proteomes" id="UP000257109">
    <property type="component" value="Unassembled WGS sequence"/>
</dbReference>
<dbReference type="OrthoDB" id="1470350at2759"/>
<evidence type="ECO:0000256" key="1">
    <source>
        <dbReference type="ARBA" id="ARBA00004167"/>
    </source>
</evidence>
<keyword evidence="10" id="KW-0472">Membrane</keyword>
<evidence type="ECO:0000256" key="3">
    <source>
        <dbReference type="ARBA" id="ARBA00022617"/>
    </source>
</evidence>
<proteinExistence type="inferred from homology"/>
<dbReference type="InterPro" id="IPR002403">
    <property type="entry name" value="Cyt_P450_E_grp-IV"/>
</dbReference>
<dbReference type="GO" id="GO:0016705">
    <property type="term" value="F:oxidoreductase activity, acting on paired donors, with incorporation or reduction of molecular oxygen"/>
    <property type="evidence" value="ECO:0007669"/>
    <property type="project" value="InterPro"/>
</dbReference>
<evidence type="ECO:0000256" key="8">
    <source>
        <dbReference type="ARBA" id="ARBA00023004"/>
    </source>
</evidence>
<dbReference type="GO" id="GO:0005506">
    <property type="term" value="F:iron ion binding"/>
    <property type="evidence" value="ECO:0007669"/>
    <property type="project" value="InterPro"/>
</dbReference>
<dbReference type="Pfam" id="PF00067">
    <property type="entry name" value="p450"/>
    <property type="match status" value="1"/>
</dbReference>
<dbReference type="GO" id="GO:0016020">
    <property type="term" value="C:membrane"/>
    <property type="evidence" value="ECO:0007669"/>
    <property type="project" value="UniProtKB-SubCell"/>
</dbReference>
<comment type="subcellular location">
    <subcellularLocation>
        <location evidence="1">Membrane</location>
        <topology evidence="1">Single-pass membrane protein</topology>
    </subcellularLocation>
</comment>
<gene>
    <name evidence="13" type="primary">CYP72A154</name>
    <name evidence="13" type="ORF">CR513_38385</name>
</gene>
<feature type="non-terminal residue" evidence="13">
    <location>
        <position position="1"/>
    </location>
</feature>
<dbReference type="AlphaFoldDB" id="A0A371FRR3"/>
<dbReference type="PANTHER" id="PTHR24282:SF253">
    <property type="entry name" value="11-OXO-BETA-AMYRIN 30-OXIDASE"/>
    <property type="match status" value="1"/>
</dbReference>
<comment type="similarity">
    <text evidence="2 12">Belongs to the cytochrome P450 family.</text>
</comment>
<keyword evidence="8 11" id="KW-0408">Iron</keyword>
<evidence type="ECO:0000256" key="11">
    <source>
        <dbReference type="PIRSR" id="PIRSR602403-1"/>
    </source>
</evidence>
<evidence type="ECO:0000256" key="10">
    <source>
        <dbReference type="ARBA" id="ARBA00023136"/>
    </source>
</evidence>
<keyword evidence="9 12" id="KW-0503">Monooxygenase</keyword>
<dbReference type="GO" id="GO:0004497">
    <property type="term" value="F:monooxygenase activity"/>
    <property type="evidence" value="ECO:0007669"/>
    <property type="project" value="UniProtKB-KW"/>
</dbReference>
<dbReference type="InterPro" id="IPR017972">
    <property type="entry name" value="Cyt_P450_CS"/>
</dbReference>
<organism evidence="13 14">
    <name type="scientific">Mucuna pruriens</name>
    <name type="common">Velvet bean</name>
    <name type="synonym">Dolichos pruriens</name>
    <dbReference type="NCBI Taxonomy" id="157652"/>
    <lineage>
        <taxon>Eukaryota</taxon>
        <taxon>Viridiplantae</taxon>
        <taxon>Streptophyta</taxon>
        <taxon>Embryophyta</taxon>
        <taxon>Tracheophyta</taxon>
        <taxon>Spermatophyta</taxon>
        <taxon>Magnoliopsida</taxon>
        <taxon>eudicotyledons</taxon>
        <taxon>Gunneridae</taxon>
        <taxon>Pentapetalae</taxon>
        <taxon>rosids</taxon>
        <taxon>fabids</taxon>
        <taxon>Fabales</taxon>
        <taxon>Fabaceae</taxon>
        <taxon>Papilionoideae</taxon>
        <taxon>50 kb inversion clade</taxon>
        <taxon>NPAAA clade</taxon>
        <taxon>indigoferoid/millettioid clade</taxon>
        <taxon>Phaseoleae</taxon>
        <taxon>Mucuna</taxon>
    </lineage>
</organism>
<feature type="binding site" description="axial binding residue" evidence="11">
    <location>
        <position position="90"/>
    </location>
    <ligand>
        <name>heme</name>
        <dbReference type="ChEBI" id="CHEBI:30413"/>
    </ligand>
    <ligandPart>
        <name>Fe</name>
        <dbReference type="ChEBI" id="CHEBI:18248"/>
    </ligandPart>
</feature>
<evidence type="ECO:0000256" key="12">
    <source>
        <dbReference type="RuleBase" id="RU000461"/>
    </source>
</evidence>
<dbReference type="InterPro" id="IPR001128">
    <property type="entry name" value="Cyt_P450"/>
</dbReference>
<evidence type="ECO:0000256" key="5">
    <source>
        <dbReference type="ARBA" id="ARBA00022723"/>
    </source>
</evidence>
<dbReference type="PROSITE" id="PS00086">
    <property type="entry name" value="CYTOCHROME_P450"/>
    <property type="match status" value="1"/>
</dbReference>
<accession>A0A371FRR3</accession>
<dbReference type="Gene3D" id="1.10.630.10">
    <property type="entry name" value="Cytochrome P450"/>
    <property type="match status" value="1"/>
</dbReference>
<evidence type="ECO:0000256" key="7">
    <source>
        <dbReference type="ARBA" id="ARBA00023002"/>
    </source>
</evidence>
<dbReference type="SUPFAM" id="SSF48264">
    <property type="entry name" value="Cytochrome P450"/>
    <property type="match status" value="1"/>
</dbReference>
<keyword evidence="7 12" id="KW-0560">Oxidoreductase</keyword>